<feature type="domain" description="Flagellar basal-body/hook protein C-terminal" evidence="2">
    <location>
        <begin position="5"/>
        <end position="48"/>
    </location>
</feature>
<protein>
    <submittedName>
        <fullName evidence="3">Flagellar basal body rod protein FlgF</fullName>
    </submittedName>
</protein>
<evidence type="ECO:0000313" key="3">
    <source>
        <dbReference type="EMBL" id="ODN69343.1"/>
    </source>
</evidence>
<keyword evidence="3" id="KW-0966">Cell projection</keyword>
<keyword evidence="3" id="KW-0282">Flagellum</keyword>
<dbReference type="Pfam" id="PF06429">
    <property type="entry name" value="Flg_bbr_C"/>
    <property type="match status" value="1"/>
</dbReference>
<evidence type="ECO:0000259" key="2">
    <source>
        <dbReference type="Pfam" id="PF06429"/>
    </source>
</evidence>
<sequence>MRVLQGSLERSNVSGVEEMTRLIEVTRSYEQIAAMVKSQDDLRARAINRLGSLQS</sequence>
<dbReference type="Proteomes" id="UP000094622">
    <property type="component" value="Unassembled WGS sequence"/>
</dbReference>
<evidence type="ECO:0000313" key="4">
    <source>
        <dbReference type="Proteomes" id="UP000094622"/>
    </source>
</evidence>
<organism evidence="3 4">
    <name type="scientific">Methylobrevis pamukkalensis</name>
    <dbReference type="NCBI Taxonomy" id="1439726"/>
    <lineage>
        <taxon>Bacteria</taxon>
        <taxon>Pseudomonadati</taxon>
        <taxon>Pseudomonadota</taxon>
        <taxon>Alphaproteobacteria</taxon>
        <taxon>Hyphomicrobiales</taxon>
        <taxon>Pleomorphomonadaceae</taxon>
        <taxon>Methylobrevis</taxon>
    </lineage>
</organism>
<keyword evidence="4" id="KW-1185">Reference proteome</keyword>
<comment type="caution">
    <text evidence="3">The sequence shown here is derived from an EMBL/GenBank/DDBJ whole genome shotgun (WGS) entry which is preliminary data.</text>
</comment>
<dbReference type="InterPro" id="IPR010930">
    <property type="entry name" value="Flg_bb/hook_C_dom"/>
</dbReference>
<reference evidence="3 4" key="1">
    <citation type="submission" date="2016-07" db="EMBL/GenBank/DDBJ databases">
        <title>Draft Genome Sequence of Methylobrevis pamukkalensis PK2.</title>
        <authorList>
            <person name="Vasilenko O.V."/>
            <person name="Doronina N.V."/>
            <person name="Shmareva M.N."/>
            <person name="Tarlachkov S.V."/>
            <person name="Mustakhimov I."/>
            <person name="Trotsenko Y.A."/>
        </authorList>
    </citation>
    <scope>NUCLEOTIDE SEQUENCE [LARGE SCALE GENOMIC DNA]</scope>
    <source>
        <strain evidence="3 4">PK2</strain>
    </source>
</reference>
<comment type="similarity">
    <text evidence="1">Belongs to the flagella basal body rod proteins family.</text>
</comment>
<accession>A0A1E3GZ73</accession>
<keyword evidence="3" id="KW-0969">Cilium</keyword>
<name>A0A1E3GZ73_9HYPH</name>
<dbReference type="AlphaFoldDB" id="A0A1E3GZ73"/>
<evidence type="ECO:0000256" key="1">
    <source>
        <dbReference type="ARBA" id="ARBA00009677"/>
    </source>
</evidence>
<gene>
    <name evidence="3" type="ORF">A6302_03363</name>
</gene>
<proteinExistence type="inferred from homology"/>
<dbReference type="EMBL" id="MCRJ01000096">
    <property type="protein sequence ID" value="ODN69343.1"/>
    <property type="molecule type" value="Genomic_DNA"/>
</dbReference>